<protein>
    <recommendedName>
        <fullName evidence="1">peptidylprolyl isomerase</fullName>
        <ecNumber evidence="1">5.2.1.8</ecNumber>
    </recommendedName>
</protein>
<evidence type="ECO:0000259" key="4">
    <source>
        <dbReference type="PROSITE" id="PS50072"/>
    </source>
</evidence>
<sequence length="262" mass="29640">MLGHVVLFFTAKIQVISDNKKKQTNMKSHATFVFLILVLALTMQACSSLKHSNEKEQKVLIQTTEGDITLKLYNETPLHRNNFIKLVNAKTYNGLLFHRVIKEFMIQGGDPQSKTARPDTMLGDGDVGYTVPSEFRTPQIYHKYGTIAAAREGDDSNPQKASSGCQFYIVVGKKFTNEQLDKLEESKIARYGNTNDSTYKFSTQARQDYINVGGTPHLDGNYTVFGEILKGMEVVEKISEVETDKHDRPIKAIRIKKMKLIR</sequence>
<keyword evidence="3 5" id="KW-0413">Isomerase</keyword>
<dbReference type="CDD" id="cd00317">
    <property type="entry name" value="cyclophilin"/>
    <property type="match status" value="1"/>
</dbReference>
<dbReference type="AlphaFoldDB" id="A0A644Y7J6"/>
<dbReference type="PANTHER" id="PTHR45625">
    <property type="entry name" value="PEPTIDYL-PROLYL CIS-TRANS ISOMERASE-RELATED"/>
    <property type="match status" value="1"/>
</dbReference>
<dbReference type="SUPFAM" id="SSF50891">
    <property type="entry name" value="Cyclophilin-like"/>
    <property type="match status" value="1"/>
</dbReference>
<evidence type="ECO:0000256" key="2">
    <source>
        <dbReference type="ARBA" id="ARBA00023110"/>
    </source>
</evidence>
<dbReference type="GO" id="GO:0003755">
    <property type="term" value="F:peptidyl-prolyl cis-trans isomerase activity"/>
    <property type="evidence" value="ECO:0007669"/>
    <property type="project" value="UniProtKB-KW"/>
</dbReference>
<feature type="domain" description="PPIase cyclophilin-type" evidence="4">
    <location>
        <begin position="66"/>
        <end position="260"/>
    </location>
</feature>
<evidence type="ECO:0000313" key="5">
    <source>
        <dbReference type="EMBL" id="MPM22543.1"/>
    </source>
</evidence>
<proteinExistence type="predicted"/>
<accession>A0A644Y7J6</accession>
<organism evidence="5">
    <name type="scientific">bioreactor metagenome</name>
    <dbReference type="NCBI Taxonomy" id="1076179"/>
    <lineage>
        <taxon>unclassified sequences</taxon>
        <taxon>metagenomes</taxon>
        <taxon>ecological metagenomes</taxon>
    </lineage>
</organism>
<comment type="caution">
    <text evidence="5">The sequence shown here is derived from an EMBL/GenBank/DDBJ whole genome shotgun (WGS) entry which is preliminary data.</text>
</comment>
<keyword evidence="2" id="KW-0697">Rotamase</keyword>
<dbReference type="PANTHER" id="PTHR45625:SF4">
    <property type="entry name" value="PEPTIDYLPROLYL ISOMERASE DOMAIN AND WD REPEAT-CONTAINING PROTEIN 1"/>
    <property type="match status" value="1"/>
</dbReference>
<dbReference type="PROSITE" id="PS50072">
    <property type="entry name" value="CSA_PPIASE_2"/>
    <property type="match status" value="1"/>
</dbReference>
<gene>
    <name evidence="5" type="ORF">SDC9_68998</name>
</gene>
<evidence type="ECO:0000256" key="1">
    <source>
        <dbReference type="ARBA" id="ARBA00013194"/>
    </source>
</evidence>
<dbReference type="InterPro" id="IPR020892">
    <property type="entry name" value="Cyclophilin-type_PPIase_CS"/>
</dbReference>
<dbReference type="InterPro" id="IPR002130">
    <property type="entry name" value="Cyclophilin-type_PPIase_dom"/>
</dbReference>
<dbReference type="EC" id="5.2.1.8" evidence="1"/>
<dbReference type="EMBL" id="VSSQ01003830">
    <property type="protein sequence ID" value="MPM22543.1"/>
    <property type="molecule type" value="Genomic_DNA"/>
</dbReference>
<evidence type="ECO:0000256" key="3">
    <source>
        <dbReference type="ARBA" id="ARBA00023235"/>
    </source>
</evidence>
<dbReference type="PRINTS" id="PR00153">
    <property type="entry name" value="CSAPPISMRASE"/>
</dbReference>
<name>A0A644Y7J6_9ZZZZ</name>
<dbReference type="InterPro" id="IPR029000">
    <property type="entry name" value="Cyclophilin-like_dom_sf"/>
</dbReference>
<dbReference type="Gene3D" id="2.40.100.10">
    <property type="entry name" value="Cyclophilin-like"/>
    <property type="match status" value="2"/>
</dbReference>
<dbReference type="GO" id="GO:0006457">
    <property type="term" value="P:protein folding"/>
    <property type="evidence" value="ECO:0007669"/>
    <property type="project" value="InterPro"/>
</dbReference>
<reference evidence="5" key="1">
    <citation type="submission" date="2019-08" db="EMBL/GenBank/DDBJ databases">
        <authorList>
            <person name="Kucharzyk K."/>
            <person name="Murdoch R.W."/>
            <person name="Higgins S."/>
            <person name="Loffler F."/>
        </authorList>
    </citation>
    <scope>NUCLEOTIDE SEQUENCE</scope>
</reference>
<dbReference type="InterPro" id="IPR044666">
    <property type="entry name" value="Cyclophilin_A-like"/>
</dbReference>
<dbReference type="PROSITE" id="PS00170">
    <property type="entry name" value="CSA_PPIASE_1"/>
    <property type="match status" value="1"/>
</dbReference>
<dbReference type="Pfam" id="PF00160">
    <property type="entry name" value="Pro_isomerase"/>
    <property type="match status" value="1"/>
</dbReference>